<dbReference type="Pfam" id="PF00385">
    <property type="entry name" value="Chromo"/>
    <property type="match status" value="1"/>
</dbReference>
<dbReference type="AlphaFoldDB" id="A0A803KEW4"/>
<dbReference type="InParanoid" id="A0A803KEW4"/>
<dbReference type="InterPro" id="IPR000953">
    <property type="entry name" value="Chromo/chromo_shadow_dom"/>
</dbReference>
<dbReference type="PROSITE" id="PS50994">
    <property type="entry name" value="INTEGRASE"/>
    <property type="match status" value="1"/>
</dbReference>
<feature type="domain" description="Chromo" evidence="3">
    <location>
        <begin position="210"/>
        <end position="268"/>
    </location>
</feature>
<sequence length="319" mass="35598">MGTDLSFSSAYHPQTNGQTERTNQSLEQYLRCYISSNQSLWAEFLPWAEFAFNNSTHSSTGESPFFVVFGYHPRVFSFSTTSSDVPAVDSLVNQFSSIWQRVQESLSTAVAIQKKAFDKHHKASPEYQVGDKVWLSSRNVPLKVSSSKFAPKYIGPFSVSEVINPNTVRLELPPELKISNSFHVSLLKPARVVRQRSPPPPVSVEGQAEYAIQRLVDSRLSRGRLQYLVYWKGYGPEERSWVPASDVRADRLVRQFHVRFPDKPRGPVAPSGGGGNVTIPGGLVGRRGRPPPPPVRGRPPMPSRRARAPRSAVYAHARS</sequence>
<dbReference type="InterPro" id="IPR016197">
    <property type="entry name" value="Chromo-like_dom_sf"/>
</dbReference>
<evidence type="ECO:0000256" key="1">
    <source>
        <dbReference type="ARBA" id="ARBA00004123"/>
    </source>
</evidence>
<protein>
    <recommendedName>
        <fullName evidence="6">Chromo domain-containing protein</fullName>
    </recommendedName>
</protein>
<dbReference type="SMART" id="SM00298">
    <property type="entry name" value="CHROMO"/>
    <property type="match status" value="1"/>
</dbReference>
<feature type="compositionally biased region" description="Pro residues" evidence="2">
    <location>
        <begin position="290"/>
        <end position="302"/>
    </location>
</feature>
<dbReference type="GO" id="GO:0005634">
    <property type="term" value="C:nucleus"/>
    <property type="evidence" value="ECO:0007669"/>
    <property type="project" value="UniProtKB-SubCell"/>
</dbReference>
<dbReference type="InterPro" id="IPR036397">
    <property type="entry name" value="RNaseH_sf"/>
</dbReference>
<dbReference type="PANTHER" id="PTHR37984">
    <property type="entry name" value="PROTEIN CBG26694"/>
    <property type="match status" value="1"/>
</dbReference>
<evidence type="ECO:0008006" key="6">
    <source>
        <dbReference type="Google" id="ProtNLM"/>
    </source>
</evidence>
<dbReference type="Pfam" id="PF24626">
    <property type="entry name" value="SH3_Tf2-1"/>
    <property type="match status" value="1"/>
</dbReference>
<evidence type="ECO:0000313" key="5">
    <source>
        <dbReference type="Ensembl" id="ENSXETP00000118955"/>
    </source>
</evidence>
<dbReference type="InterPro" id="IPR050951">
    <property type="entry name" value="Retrovirus_Pol_polyprotein"/>
</dbReference>
<dbReference type="InterPro" id="IPR001584">
    <property type="entry name" value="Integrase_cat-core"/>
</dbReference>
<comment type="subcellular location">
    <subcellularLocation>
        <location evidence="1">Nucleus</location>
    </subcellularLocation>
</comment>
<evidence type="ECO:0000256" key="2">
    <source>
        <dbReference type="SAM" id="MobiDB-lite"/>
    </source>
</evidence>
<feature type="region of interest" description="Disordered" evidence="2">
    <location>
        <begin position="1"/>
        <end position="22"/>
    </location>
</feature>
<evidence type="ECO:0000259" key="4">
    <source>
        <dbReference type="PROSITE" id="PS50994"/>
    </source>
</evidence>
<reference evidence="5" key="2">
    <citation type="submission" date="2021-03" db="UniProtKB">
        <authorList>
            <consortium name="Ensembl"/>
        </authorList>
    </citation>
    <scope>IDENTIFICATION</scope>
</reference>
<organism evidence="5">
    <name type="scientific">Xenopus tropicalis</name>
    <name type="common">Western clawed frog</name>
    <name type="synonym">Silurana tropicalis</name>
    <dbReference type="NCBI Taxonomy" id="8364"/>
    <lineage>
        <taxon>Eukaryota</taxon>
        <taxon>Metazoa</taxon>
        <taxon>Chordata</taxon>
        <taxon>Craniata</taxon>
        <taxon>Vertebrata</taxon>
        <taxon>Euteleostomi</taxon>
        <taxon>Amphibia</taxon>
        <taxon>Batrachia</taxon>
        <taxon>Anura</taxon>
        <taxon>Pipoidea</taxon>
        <taxon>Pipidae</taxon>
        <taxon>Xenopodinae</taxon>
        <taxon>Xenopus</taxon>
        <taxon>Silurana</taxon>
    </lineage>
</organism>
<dbReference type="GO" id="GO:0003676">
    <property type="term" value="F:nucleic acid binding"/>
    <property type="evidence" value="ECO:0007669"/>
    <property type="project" value="InterPro"/>
</dbReference>
<dbReference type="GO" id="GO:0015074">
    <property type="term" value="P:DNA integration"/>
    <property type="evidence" value="ECO:0007669"/>
    <property type="project" value="InterPro"/>
</dbReference>
<dbReference type="GeneTree" id="ENSGT00940000163772"/>
<dbReference type="PROSITE" id="PS50013">
    <property type="entry name" value="CHROMO_2"/>
    <property type="match status" value="1"/>
</dbReference>
<dbReference type="SUPFAM" id="SSF53098">
    <property type="entry name" value="Ribonuclease H-like"/>
    <property type="match status" value="1"/>
</dbReference>
<dbReference type="InterPro" id="IPR056924">
    <property type="entry name" value="SH3_Tf2-1"/>
</dbReference>
<dbReference type="InterPro" id="IPR012337">
    <property type="entry name" value="RNaseH-like_sf"/>
</dbReference>
<proteinExistence type="predicted"/>
<dbReference type="PANTHER" id="PTHR37984:SF5">
    <property type="entry name" value="PROTEIN NYNRIN-LIKE"/>
    <property type="match status" value="1"/>
</dbReference>
<dbReference type="Ensembl" id="ENSXETT00000109749">
    <property type="protein sequence ID" value="ENSXETP00000118955"/>
    <property type="gene ID" value="ENSXETG00000047041"/>
</dbReference>
<dbReference type="Gene3D" id="3.30.420.10">
    <property type="entry name" value="Ribonuclease H-like superfamily/Ribonuclease H"/>
    <property type="match status" value="1"/>
</dbReference>
<dbReference type="SUPFAM" id="SSF54160">
    <property type="entry name" value="Chromo domain-like"/>
    <property type="match status" value="1"/>
</dbReference>
<dbReference type="CDD" id="cd18975">
    <property type="entry name" value="CD_MarY1_POL_like"/>
    <property type="match status" value="1"/>
</dbReference>
<feature type="region of interest" description="Disordered" evidence="2">
    <location>
        <begin position="261"/>
        <end position="319"/>
    </location>
</feature>
<dbReference type="Gene3D" id="2.40.50.40">
    <property type="match status" value="1"/>
</dbReference>
<reference evidence="5" key="1">
    <citation type="journal article" date="2010" name="Science">
        <title>The genome of the Western clawed frog Xenopus tropicalis.</title>
        <authorList>
            <person name="Hellsten U."/>
            <person name="Harland R.M."/>
            <person name="Gilchrist M.J."/>
            <person name="Hendrix D."/>
            <person name="Jurka J."/>
            <person name="Kapitonov V."/>
            <person name="Ovcharenko I."/>
            <person name="Putnam N.H."/>
            <person name="Shu S."/>
            <person name="Taher L."/>
            <person name="Blitz I.L."/>
            <person name="Blumberg B."/>
            <person name="Dichmann D.S."/>
            <person name="Dubchak I."/>
            <person name="Amaya E."/>
            <person name="Detter J.C."/>
            <person name="Fletcher R."/>
            <person name="Gerhard D.S."/>
            <person name="Goodstein D."/>
            <person name="Graves T."/>
            <person name="Grigoriev I.V."/>
            <person name="Grimwood J."/>
            <person name="Kawashima T."/>
            <person name="Lindquist E."/>
            <person name="Lucas S.M."/>
            <person name="Mead P.E."/>
            <person name="Mitros T."/>
            <person name="Ogino H."/>
            <person name="Ohta Y."/>
            <person name="Poliakov A.V."/>
            <person name="Pollet N."/>
            <person name="Robert J."/>
            <person name="Salamov A."/>
            <person name="Sater A.K."/>
            <person name="Schmutz J."/>
            <person name="Terry A."/>
            <person name="Vize P.D."/>
            <person name="Warren W.C."/>
            <person name="Wells D."/>
            <person name="Wills A."/>
            <person name="Wilson R.K."/>
            <person name="Zimmerman L.B."/>
            <person name="Zorn A.M."/>
            <person name="Grainger R."/>
            <person name="Grammer T."/>
            <person name="Khokha M.K."/>
            <person name="Richardson P.M."/>
            <person name="Rokhsar D.S."/>
        </authorList>
    </citation>
    <scope>NUCLEOTIDE SEQUENCE [LARGE SCALE GENOMIC DNA]</scope>
    <source>
        <strain evidence="5">Nigerian</strain>
    </source>
</reference>
<feature type="domain" description="Integrase catalytic" evidence="4">
    <location>
        <begin position="1"/>
        <end position="72"/>
    </location>
</feature>
<accession>A0A803KEW4</accession>
<evidence type="ECO:0000259" key="3">
    <source>
        <dbReference type="PROSITE" id="PS50013"/>
    </source>
</evidence>
<name>A0A803KEW4_XENTR</name>
<dbReference type="InterPro" id="IPR023780">
    <property type="entry name" value="Chromo_domain"/>
</dbReference>